<evidence type="ECO:0000256" key="1">
    <source>
        <dbReference type="SAM" id="MobiDB-lite"/>
    </source>
</evidence>
<accession>A0A6A6AY91</accession>
<protein>
    <submittedName>
        <fullName evidence="3">Uncharacterized protein</fullName>
    </submittedName>
</protein>
<dbReference type="GeneID" id="54298812"/>
<name>A0A6A6AY91_9PEZI</name>
<feature type="region of interest" description="Disordered" evidence="1">
    <location>
        <begin position="61"/>
        <end position="113"/>
    </location>
</feature>
<organism evidence="3 4">
    <name type="scientific">Aplosporella prunicola CBS 121167</name>
    <dbReference type="NCBI Taxonomy" id="1176127"/>
    <lineage>
        <taxon>Eukaryota</taxon>
        <taxon>Fungi</taxon>
        <taxon>Dikarya</taxon>
        <taxon>Ascomycota</taxon>
        <taxon>Pezizomycotina</taxon>
        <taxon>Dothideomycetes</taxon>
        <taxon>Dothideomycetes incertae sedis</taxon>
        <taxon>Botryosphaeriales</taxon>
        <taxon>Aplosporellaceae</taxon>
        <taxon>Aplosporella</taxon>
    </lineage>
</organism>
<dbReference type="AlphaFoldDB" id="A0A6A6AY91"/>
<dbReference type="RefSeq" id="XP_033392458.1">
    <property type="nucleotide sequence ID" value="XM_033541316.1"/>
</dbReference>
<dbReference type="PROSITE" id="PS51257">
    <property type="entry name" value="PROKAR_LIPOPROTEIN"/>
    <property type="match status" value="1"/>
</dbReference>
<dbReference type="EMBL" id="ML995513">
    <property type="protein sequence ID" value="KAF2136740.1"/>
    <property type="molecule type" value="Genomic_DNA"/>
</dbReference>
<gene>
    <name evidence="3" type="ORF">K452DRAFT_292171</name>
</gene>
<dbReference type="Proteomes" id="UP000799438">
    <property type="component" value="Unassembled WGS sequence"/>
</dbReference>
<proteinExistence type="predicted"/>
<sequence length="164" mass="18119">MMKLAIFANAFTISCALAAPQITSEARRYVDTAAKAAPSMVSRNAPAEGFPGDREKRYVDTAAKAMPSMVSRNIHPPPPQPKTEPEQHQHHHASRRSVTRSKRSSTSRGSDLWVPAAPQEAEIWVRSLHEWVTSAGTTEERIVAKALDKLMVDAGSRSYGDEYY</sequence>
<reference evidence="3" key="1">
    <citation type="journal article" date="2020" name="Stud. Mycol.">
        <title>101 Dothideomycetes genomes: a test case for predicting lifestyles and emergence of pathogens.</title>
        <authorList>
            <person name="Haridas S."/>
            <person name="Albert R."/>
            <person name="Binder M."/>
            <person name="Bloem J."/>
            <person name="Labutti K."/>
            <person name="Salamov A."/>
            <person name="Andreopoulos B."/>
            <person name="Baker S."/>
            <person name="Barry K."/>
            <person name="Bills G."/>
            <person name="Bluhm B."/>
            <person name="Cannon C."/>
            <person name="Castanera R."/>
            <person name="Culley D."/>
            <person name="Daum C."/>
            <person name="Ezra D."/>
            <person name="Gonzalez J."/>
            <person name="Henrissat B."/>
            <person name="Kuo A."/>
            <person name="Liang C."/>
            <person name="Lipzen A."/>
            <person name="Lutzoni F."/>
            <person name="Magnuson J."/>
            <person name="Mondo S."/>
            <person name="Nolan M."/>
            <person name="Ohm R."/>
            <person name="Pangilinan J."/>
            <person name="Park H.-J."/>
            <person name="Ramirez L."/>
            <person name="Alfaro M."/>
            <person name="Sun H."/>
            <person name="Tritt A."/>
            <person name="Yoshinaga Y."/>
            <person name="Zwiers L.-H."/>
            <person name="Turgeon B."/>
            <person name="Goodwin S."/>
            <person name="Spatafora J."/>
            <person name="Crous P."/>
            <person name="Grigoriev I."/>
        </authorList>
    </citation>
    <scope>NUCLEOTIDE SEQUENCE</scope>
    <source>
        <strain evidence="3">CBS 121167</strain>
    </source>
</reference>
<evidence type="ECO:0000313" key="3">
    <source>
        <dbReference type="EMBL" id="KAF2136740.1"/>
    </source>
</evidence>
<feature type="signal peptide" evidence="2">
    <location>
        <begin position="1"/>
        <end position="18"/>
    </location>
</feature>
<feature type="compositionally biased region" description="Basic residues" evidence="1">
    <location>
        <begin position="89"/>
        <end position="105"/>
    </location>
</feature>
<feature type="chain" id="PRO_5025349983" evidence="2">
    <location>
        <begin position="19"/>
        <end position="164"/>
    </location>
</feature>
<evidence type="ECO:0000313" key="4">
    <source>
        <dbReference type="Proteomes" id="UP000799438"/>
    </source>
</evidence>
<keyword evidence="2" id="KW-0732">Signal</keyword>
<evidence type="ECO:0000256" key="2">
    <source>
        <dbReference type="SAM" id="SignalP"/>
    </source>
</evidence>
<keyword evidence="4" id="KW-1185">Reference proteome</keyword>